<accession>A0AAN7T6C4</accession>
<organism evidence="3 4">
    <name type="scientific">Lithohypha guttulata</name>
    <dbReference type="NCBI Taxonomy" id="1690604"/>
    <lineage>
        <taxon>Eukaryota</taxon>
        <taxon>Fungi</taxon>
        <taxon>Dikarya</taxon>
        <taxon>Ascomycota</taxon>
        <taxon>Pezizomycotina</taxon>
        <taxon>Eurotiomycetes</taxon>
        <taxon>Chaetothyriomycetidae</taxon>
        <taxon>Chaetothyriales</taxon>
        <taxon>Trichomeriaceae</taxon>
        <taxon>Lithohypha</taxon>
    </lineage>
</organism>
<reference evidence="3 4" key="1">
    <citation type="submission" date="2023-08" db="EMBL/GenBank/DDBJ databases">
        <title>Black Yeasts Isolated from many extreme environments.</title>
        <authorList>
            <person name="Coleine C."/>
            <person name="Stajich J.E."/>
            <person name="Selbmann L."/>
        </authorList>
    </citation>
    <scope>NUCLEOTIDE SEQUENCE [LARGE SCALE GENOMIC DNA]</scope>
    <source>
        <strain evidence="3 4">CCFEE 5910</strain>
    </source>
</reference>
<dbReference type="InterPro" id="IPR022617">
    <property type="entry name" value="Rad60/SUMO-like_dom"/>
</dbReference>
<gene>
    <name evidence="3" type="ORF">LTR05_000626</name>
</gene>
<dbReference type="Proteomes" id="UP001309876">
    <property type="component" value="Unassembled WGS sequence"/>
</dbReference>
<name>A0AAN7T6C4_9EURO</name>
<evidence type="ECO:0000256" key="1">
    <source>
        <dbReference type="SAM" id="MobiDB-lite"/>
    </source>
</evidence>
<dbReference type="InterPro" id="IPR000626">
    <property type="entry name" value="Ubiquitin-like_dom"/>
</dbReference>
<dbReference type="Pfam" id="PF11976">
    <property type="entry name" value="Rad60-SLD"/>
    <property type="match status" value="1"/>
</dbReference>
<dbReference type="InterPro" id="IPR029071">
    <property type="entry name" value="Ubiquitin-like_domsf"/>
</dbReference>
<feature type="compositionally biased region" description="Polar residues" evidence="1">
    <location>
        <begin position="381"/>
        <end position="396"/>
    </location>
</feature>
<feature type="compositionally biased region" description="Polar residues" evidence="1">
    <location>
        <begin position="99"/>
        <end position="109"/>
    </location>
</feature>
<evidence type="ECO:0000259" key="2">
    <source>
        <dbReference type="PROSITE" id="PS50053"/>
    </source>
</evidence>
<feature type="region of interest" description="Disordered" evidence="1">
    <location>
        <begin position="1"/>
        <end position="241"/>
    </location>
</feature>
<feature type="compositionally biased region" description="Polar residues" evidence="1">
    <location>
        <begin position="211"/>
        <end position="241"/>
    </location>
</feature>
<comment type="caution">
    <text evidence="3">The sequence shown here is derived from an EMBL/GenBank/DDBJ whole genome shotgun (WGS) entry which is preliminary data.</text>
</comment>
<dbReference type="EMBL" id="JAVRRJ010000001">
    <property type="protein sequence ID" value="KAK5090454.1"/>
    <property type="molecule type" value="Genomic_DNA"/>
</dbReference>
<feature type="compositionally biased region" description="Basic and acidic residues" evidence="1">
    <location>
        <begin position="36"/>
        <end position="73"/>
    </location>
</feature>
<evidence type="ECO:0000313" key="4">
    <source>
        <dbReference type="Proteomes" id="UP001309876"/>
    </source>
</evidence>
<keyword evidence="4" id="KW-1185">Reference proteome</keyword>
<feature type="compositionally biased region" description="Polar residues" evidence="1">
    <location>
        <begin position="119"/>
        <end position="143"/>
    </location>
</feature>
<dbReference type="Gene3D" id="3.10.20.90">
    <property type="entry name" value="Phosphatidylinositol 3-kinase Catalytic Subunit, Chain A, domain 1"/>
    <property type="match status" value="1"/>
</dbReference>
<feature type="compositionally biased region" description="Basic and acidic residues" evidence="1">
    <location>
        <begin position="201"/>
        <end position="210"/>
    </location>
</feature>
<evidence type="ECO:0000313" key="3">
    <source>
        <dbReference type="EMBL" id="KAK5090454.1"/>
    </source>
</evidence>
<dbReference type="AlphaFoldDB" id="A0AAN7T6C4"/>
<dbReference type="CDD" id="cd01763">
    <property type="entry name" value="Ubl_SUMO_like"/>
    <property type="match status" value="1"/>
</dbReference>
<protein>
    <recommendedName>
        <fullName evidence="2">Ubiquitin-like domain-containing protein</fullName>
    </recommendedName>
</protein>
<feature type="compositionally biased region" description="Basic and acidic residues" evidence="1">
    <location>
        <begin position="356"/>
        <end position="374"/>
    </location>
</feature>
<dbReference type="PROSITE" id="PS50053">
    <property type="entry name" value="UBIQUITIN_2"/>
    <property type="match status" value="1"/>
</dbReference>
<feature type="domain" description="Ubiquitin-like" evidence="2">
    <location>
        <begin position="401"/>
        <end position="476"/>
    </location>
</feature>
<feature type="region of interest" description="Disordered" evidence="1">
    <location>
        <begin position="356"/>
        <end position="413"/>
    </location>
</feature>
<sequence>MKKSLFNKPAWAAKASAKVDDNRSIFQQNVYEDILEANRRKEEKRRARQKEKDEQRSKSASRDTKRDVDEQPVKKQRISTTLVDLDGDGGSEFWRSGFGSESDTSTHSAGSRRHKKDNTSPTNHSIAFQKTLGNETVPNNHSSKSADKTAANASIPLDDDDEIVIIATEPAPRSQATKQQLPEPDSDSEEDEYLRNLKSAARAEARKKDVQVSQQQGTSEAGSALQTDSPHGTDYTSNRDTSVPLASTVLDPEVQIRIKTIIPGCDEIYIKRRASQPLDMVLEAFIKQHDLRPQIAQKVFFTWNGTRLFRSTTMRSILAQIKNKYGTKKDGSDIADGKIEIEAVTDEIFELRQQQKERERKRLENEDYPLDHEQANPGTPDPTTASHQADAQQSATRGPGTVIQLRSNDERSLPSMHLRVRSDTKVEKIIRGYKKRMGVDPSINIYLVFDGDKLEDDQIVENIGFEDGDSVDIRSK</sequence>
<dbReference type="SUPFAM" id="SSF54236">
    <property type="entry name" value="Ubiquitin-like"/>
    <property type="match status" value="1"/>
</dbReference>
<proteinExistence type="predicted"/>